<dbReference type="STRING" id="747725.A0A168LNV6"/>
<keyword evidence="4" id="KW-1185">Reference proteome</keyword>
<reference evidence="3 4" key="1">
    <citation type="submission" date="2015-06" db="EMBL/GenBank/DDBJ databases">
        <title>Expansion of signal transduction pathways in fungi by whole-genome duplication.</title>
        <authorList>
            <consortium name="DOE Joint Genome Institute"/>
            <person name="Corrochano L.M."/>
            <person name="Kuo A."/>
            <person name="Marcet-Houben M."/>
            <person name="Polaino S."/>
            <person name="Salamov A."/>
            <person name="Villalobos J.M."/>
            <person name="Alvarez M.I."/>
            <person name="Avalos J."/>
            <person name="Benito E.P."/>
            <person name="Benoit I."/>
            <person name="Burger G."/>
            <person name="Camino L.P."/>
            <person name="Canovas D."/>
            <person name="Cerda-Olmedo E."/>
            <person name="Cheng J.-F."/>
            <person name="Dominguez A."/>
            <person name="Elias M."/>
            <person name="Eslava A.P."/>
            <person name="Glaser F."/>
            <person name="Grimwood J."/>
            <person name="Gutierrez G."/>
            <person name="Heitman J."/>
            <person name="Henrissat B."/>
            <person name="Iturriaga E.A."/>
            <person name="Lang B.F."/>
            <person name="Lavin J.L."/>
            <person name="Lee S."/>
            <person name="Li W."/>
            <person name="Lindquist E."/>
            <person name="Lopez-Garcia S."/>
            <person name="Luque E.M."/>
            <person name="Marcos A.T."/>
            <person name="Martin J."/>
            <person name="Mccluskey K."/>
            <person name="Medina H.R."/>
            <person name="Miralles-Duran A."/>
            <person name="Miyazaki A."/>
            <person name="Munoz-Torres E."/>
            <person name="Oguiza J.A."/>
            <person name="Ohm R."/>
            <person name="Olmedo M."/>
            <person name="Orejas M."/>
            <person name="Ortiz-Castellanos L."/>
            <person name="Pisabarro A.G."/>
            <person name="Rodriguez-Romero J."/>
            <person name="Ruiz-Herrera J."/>
            <person name="Ruiz-Vazquez R."/>
            <person name="Sanz C."/>
            <person name="Schackwitz W."/>
            <person name="Schmutz J."/>
            <person name="Shahriari M."/>
            <person name="Shelest E."/>
            <person name="Silva-Franco F."/>
            <person name="Soanes D."/>
            <person name="Syed K."/>
            <person name="Tagua V.G."/>
            <person name="Talbot N.J."/>
            <person name="Thon M."/>
            <person name="De Vries R.P."/>
            <person name="Wiebenga A."/>
            <person name="Yadav J.S."/>
            <person name="Braun E.L."/>
            <person name="Baker S."/>
            <person name="Garre V."/>
            <person name="Horwitz B."/>
            <person name="Torres-Martinez S."/>
            <person name="Idnurm A."/>
            <person name="Herrera-Estrella A."/>
            <person name="Gabaldon T."/>
            <person name="Grigoriev I.V."/>
        </authorList>
    </citation>
    <scope>NUCLEOTIDE SEQUENCE [LARGE SCALE GENOMIC DNA]</scope>
    <source>
        <strain evidence="3 4">CBS 277.49</strain>
    </source>
</reference>
<dbReference type="VEuPathDB" id="FungiDB:MUCCIDRAFT_81750"/>
<dbReference type="PRINTS" id="PR00081">
    <property type="entry name" value="GDHRDH"/>
</dbReference>
<keyword evidence="2" id="KW-0560">Oxidoreductase</keyword>
<comment type="caution">
    <text evidence="3">The sequence shown here is derived from an EMBL/GenBank/DDBJ whole genome shotgun (WGS) entry which is preliminary data.</text>
</comment>
<dbReference type="SUPFAM" id="SSF51735">
    <property type="entry name" value="NAD(P)-binding Rossmann-fold domains"/>
    <property type="match status" value="1"/>
</dbReference>
<dbReference type="GO" id="GO:0016491">
    <property type="term" value="F:oxidoreductase activity"/>
    <property type="evidence" value="ECO:0007669"/>
    <property type="project" value="UniProtKB-KW"/>
</dbReference>
<gene>
    <name evidence="3" type="ORF">MUCCIDRAFT_81750</name>
</gene>
<dbReference type="InterPro" id="IPR036291">
    <property type="entry name" value="NAD(P)-bd_dom_sf"/>
</dbReference>
<sequence length="333" mass="36488">MTVTTTTITAADSTSIEWNTTADGILQFYKTNLTGKVAIVTGANSGVGLETARALSSVGAKVIIPCRTMEKSQQAAQHIKSTVPNADLVPLVLDLSELSSIKSFSTAFLDLNLPLDILINNAGVMGSPQSYTKDGFETQFGVNYVGHFYLTSLLIEKLKESAPCRVVNVSSSGNSLFLGPEGIDFDNLNGEKAYSPYRNYGQSKLANILHAKELQRRFDAEGVDITVTSLHPGSVETNLMGRYASFSTIVDMIWNIRNYRIALNERKFRKQVDVGASTNVYCAVSPDVVKGEFYSNNAVNVDLLNEQANNQDMTKQLWDVTEKMLLEKTSDLK</sequence>
<evidence type="ECO:0000256" key="1">
    <source>
        <dbReference type="ARBA" id="ARBA00006484"/>
    </source>
</evidence>
<dbReference type="PANTHER" id="PTHR24320">
    <property type="entry name" value="RETINOL DEHYDROGENASE"/>
    <property type="match status" value="1"/>
</dbReference>
<evidence type="ECO:0000256" key="2">
    <source>
        <dbReference type="ARBA" id="ARBA00023002"/>
    </source>
</evidence>
<name>A0A168LNV6_MUCCL</name>
<dbReference type="Gene3D" id="3.40.50.720">
    <property type="entry name" value="NAD(P)-binding Rossmann-like Domain"/>
    <property type="match status" value="1"/>
</dbReference>
<dbReference type="PANTHER" id="PTHR24320:SF148">
    <property type="entry name" value="NAD(P)-BINDING ROSSMANN-FOLD SUPERFAMILY PROTEIN"/>
    <property type="match status" value="1"/>
</dbReference>
<evidence type="ECO:0000313" key="3">
    <source>
        <dbReference type="EMBL" id="OAD03775.1"/>
    </source>
</evidence>
<dbReference type="EMBL" id="AMYB01000004">
    <property type="protein sequence ID" value="OAD03775.1"/>
    <property type="molecule type" value="Genomic_DNA"/>
</dbReference>
<dbReference type="InterPro" id="IPR002347">
    <property type="entry name" value="SDR_fam"/>
</dbReference>
<organism evidence="3 4">
    <name type="scientific">Mucor lusitanicus CBS 277.49</name>
    <dbReference type="NCBI Taxonomy" id="747725"/>
    <lineage>
        <taxon>Eukaryota</taxon>
        <taxon>Fungi</taxon>
        <taxon>Fungi incertae sedis</taxon>
        <taxon>Mucoromycota</taxon>
        <taxon>Mucoromycotina</taxon>
        <taxon>Mucoromycetes</taxon>
        <taxon>Mucorales</taxon>
        <taxon>Mucorineae</taxon>
        <taxon>Mucoraceae</taxon>
        <taxon>Mucor</taxon>
    </lineage>
</organism>
<comment type="similarity">
    <text evidence="1">Belongs to the short-chain dehydrogenases/reductases (SDR) family.</text>
</comment>
<dbReference type="CDD" id="cd05327">
    <property type="entry name" value="retinol-DH_like_SDR_c_like"/>
    <property type="match status" value="1"/>
</dbReference>
<dbReference type="Proteomes" id="UP000077051">
    <property type="component" value="Unassembled WGS sequence"/>
</dbReference>
<dbReference type="AlphaFoldDB" id="A0A168LNV6"/>
<protein>
    <submittedName>
        <fullName evidence="3">Uncharacterized protein</fullName>
    </submittedName>
</protein>
<dbReference type="Pfam" id="PF00106">
    <property type="entry name" value="adh_short"/>
    <property type="match status" value="1"/>
</dbReference>
<accession>A0A168LNV6</accession>
<evidence type="ECO:0000313" key="4">
    <source>
        <dbReference type="Proteomes" id="UP000077051"/>
    </source>
</evidence>
<proteinExistence type="inferred from homology"/>
<dbReference type="OrthoDB" id="191139at2759"/>